<keyword evidence="1" id="KW-0862">Zinc</keyword>
<proteinExistence type="predicted"/>
<dbReference type="GO" id="GO:0008270">
    <property type="term" value="F:zinc ion binding"/>
    <property type="evidence" value="ECO:0007669"/>
    <property type="project" value="UniProtKB-KW"/>
</dbReference>
<dbReference type="AlphaFoldDB" id="A0AB32TDG8"/>
<reference evidence="5" key="1">
    <citation type="submission" date="2025-08" db="UniProtKB">
        <authorList>
            <consortium name="RefSeq"/>
        </authorList>
    </citation>
    <scope>IDENTIFICATION</scope>
    <source>
        <strain evidence="5">Tuebingen</strain>
        <tissue evidence="5">Fibroblasts and whole tissue</tissue>
    </source>
</reference>
<evidence type="ECO:0000256" key="1">
    <source>
        <dbReference type="PROSITE-ProRule" id="PRU00047"/>
    </source>
</evidence>
<feature type="domain" description="CCHC-type" evidence="3">
    <location>
        <begin position="510"/>
        <end position="523"/>
    </location>
</feature>
<dbReference type="SUPFAM" id="SSF57756">
    <property type="entry name" value="Retrovirus zinc finger-like domains"/>
    <property type="match status" value="1"/>
</dbReference>
<evidence type="ECO:0000259" key="3">
    <source>
        <dbReference type="PROSITE" id="PS50158"/>
    </source>
</evidence>
<accession>A0AB32TDG8</accession>
<dbReference type="InterPro" id="IPR026523">
    <property type="entry name" value="PNMA"/>
</dbReference>
<dbReference type="InterPro" id="IPR001878">
    <property type="entry name" value="Znf_CCHC"/>
</dbReference>
<keyword evidence="4" id="KW-1185">Reference proteome</keyword>
<evidence type="ECO:0000256" key="2">
    <source>
        <dbReference type="SAM" id="MobiDB-lite"/>
    </source>
</evidence>
<dbReference type="InterPro" id="IPR048270">
    <property type="entry name" value="PNMA_C"/>
</dbReference>
<name>A0AB32TDG8_DANRE</name>
<dbReference type="KEGG" id="dre:103909212"/>
<keyword evidence="1" id="KW-0863">Zinc-finger</keyword>
<feature type="compositionally biased region" description="Basic and acidic residues" evidence="2">
    <location>
        <begin position="475"/>
        <end position="486"/>
    </location>
</feature>
<feature type="region of interest" description="Disordered" evidence="2">
    <location>
        <begin position="462"/>
        <end position="499"/>
    </location>
</feature>
<dbReference type="GO" id="GO:0003676">
    <property type="term" value="F:nucleic acid binding"/>
    <property type="evidence" value="ECO:0007669"/>
    <property type="project" value="InterPro"/>
</dbReference>
<dbReference type="PANTHER" id="PTHR23095:SF53">
    <property type="entry name" value="ZINC FINGER CCHC DOMAIN-CONTAINING PROTEIN 12-LIKE"/>
    <property type="match status" value="1"/>
</dbReference>
<dbReference type="Pfam" id="PF14893">
    <property type="entry name" value="PNMA"/>
    <property type="match status" value="1"/>
</dbReference>
<dbReference type="RefSeq" id="XP_068071356.1">
    <property type="nucleotide sequence ID" value="XM_068215255.2"/>
</dbReference>
<feature type="region of interest" description="Disordered" evidence="2">
    <location>
        <begin position="145"/>
        <end position="175"/>
    </location>
</feature>
<dbReference type="GeneID" id="103909212"/>
<gene>
    <name evidence="5" type="primary">LOC103909212</name>
</gene>
<dbReference type="PANTHER" id="PTHR23095">
    <property type="entry name" value="PARANEOPLASTIC ANTIGEN"/>
    <property type="match status" value="1"/>
</dbReference>
<keyword evidence="1" id="KW-0479">Metal-binding</keyword>
<dbReference type="PROSITE" id="PS50158">
    <property type="entry name" value="ZF_CCHC"/>
    <property type="match status" value="1"/>
</dbReference>
<evidence type="ECO:0000313" key="5">
    <source>
        <dbReference type="RefSeq" id="XP_068071356.1"/>
    </source>
</evidence>
<organism evidence="4 5">
    <name type="scientific">Danio rerio</name>
    <name type="common">Zebrafish</name>
    <name type="synonym">Brachydanio rerio</name>
    <dbReference type="NCBI Taxonomy" id="7955"/>
    <lineage>
        <taxon>Eukaryota</taxon>
        <taxon>Metazoa</taxon>
        <taxon>Chordata</taxon>
        <taxon>Craniata</taxon>
        <taxon>Vertebrata</taxon>
        <taxon>Euteleostomi</taxon>
        <taxon>Actinopterygii</taxon>
        <taxon>Neopterygii</taxon>
        <taxon>Teleostei</taxon>
        <taxon>Ostariophysi</taxon>
        <taxon>Cypriniformes</taxon>
        <taxon>Danionidae</taxon>
        <taxon>Danioninae</taxon>
        <taxon>Danio</taxon>
    </lineage>
</organism>
<dbReference type="InterPro" id="IPR036875">
    <property type="entry name" value="Znf_CCHC_sf"/>
</dbReference>
<feature type="compositionally biased region" description="Polar residues" evidence="2">
    <location>
        <begin position="155"/>
        <end position="165"/>
    </location>
</feature>
<evidence type="ECO:0000313" key="4">
    <source>
        <dbReference type="Proteomes" id="UP000000437"/>
    </source>
</evidence>
<sequence>MDVVMQEGIKIPNAIIISGETETADDEEFLKILQKHGSIVRSVKIQDPESEFNQDVIIEFDSGSALQSLEPLLPYTYQLTSDPNITYLVRSLSSVYTQQLGGSATKSYLKGLKEIAKLSGANFEAMLSEMLTEMSAVVLPASSVSEAPDKPPITPSGQEPISGKTSPVMAQPSNEGNQEMHQTAAHVADSSVLTSPTILNPPEVQRLVVEHVVRSGEGVAQAHIPMRLRLFSGRKPRPANETDYDTWRSSVDLVLKDPAISDLHGSRKILDSLLPPAADVIKQLSADAAPSAYLQLLDSAFGTVEDGDELFAKFMNTLQDAGEKPSAYLYRLQAALNIAIKRGGVLASEADRHLLKQFCRGCWDDGLIADLRLAQKRDDPPTFAQLLLMLRTEEDKHTAKTIRMKQHLGSSKQRALMNTQRIWVCDEPKQSTDCNVLSLATEAKELKKQIATLQSQLAKLATKSEAPKKLASQTVDRKASFKDKKSTKPSVESTMPMHYKQTDKPRPWYCFQCGEDGHIASSCDSEPNPALVAEKRKLLREKQSQWESQNNMAKAALNQSQFLLRDSQGLKH</sequence>
<dbReference type="Proteomes" id="UP000000437">
    <property type="component" value="Chromosome 19"/>
</dbReference>
<protein>
    <submittedName>
        <fullName evidence="5">Zinc finger CCHC domain-containing protein 12</fullName>
    </submittedName>
</protein>